<dbReference type="EMBL" id="CM016560">
    <property type="protein sequence ID" value="TKV97676.1"/>
    <property type="molecule type" value="Genomic_DNA"/>
</dbReference>
<keyword evidence="2" id="KW-1185">Reference proteome</keyword>
<proteinExistence type="predicted"/>
<dbReference type="AlphaFoldDB" id="A0A4U6TJY1"/>
<evidence type="ECO:0000313" key="1">
    <source>
        <dbReference type="EMBL" id="TKV97676.1"/>
    </source>
</evidence>
<sequence>MNRLLHSSALAERHVQVVNDFADTAAVERECAETKGQELNLTCLVCIFGVRSIQIGLLCSKFRFNIDS</sequence>
<reference evidence="1" key="1">
    <citation type="submission" date="2019-03" db="EMBL/GenBank/DDBJ databases">
        <title>WGS assembly of Setaria viridis.</title>
        <authorList>
            <person name="Huang P."/>
            <person name="Jenkins J."/>
            <person name="Grimwood J."/>
            <person name="Barry K."/>
            <person name="Healey A."/>
            <person name="Mamidi S."/>
            <person name="Sreedasyam A."/>
            <person name="Shu S."/>
            <person name="Feldman M."/>
            <person name="Wu J."/>
            <person name="Yu Y."/>
            <person name="Chen C."/>
            <person name="Johnson J."/>
            <person name="Rokhsar D."/>
            <person name="Baxter I."/>
            <person name="Schmutz J."/>
            <person name="Brutnell T."/>
            <person name="Kellogg E."/>
        </authorList>
    </citation>
    <scope>NUCLEOTIDE SEQUENCE [LARGE SCALE GENOMIC DNA]</scope>
</reference>
<gene>
    <name evidence="1" type="ORF">SEVIR_9G510350v2</name>
</gene>
<name>A0A4U6TJY1_SETVI</name>
<dbReference type="Proteomes" id="UP000298652">
    <property type="component" value="Chromosome 9"/>
</dbReference>
<accession>A0A4U6TJY1</accession>
<dbReference type="Gramene" id="TKV97676">
    <property type="protein sequence ID" value="TKV97676"/>
    <property type="gene ID" value="SEVIR_9G510350v2"/>
</dbReference>
<organism evidence="1 2">
    <name type="scientific">Setaria viridis</name>
    <name type="common">Green bristlegrass</name>
    <name type="synonym">Setaria italica subsp. viridis</name>
    <dbReference type="NCBI Taxonomy" id="4556"/>
    <lineage>
        <taxon>Eukaryota</taxon>
        <taxon>Viridiplantae</taxon>
        <taxon>Streptophyta</taxon>
        <taxon>Embryophyta</taxon>
        <taxon>Tracheophyta</taxon>
        <taxon>Spermatophyta</taxon>
        <taxon>Magnoliopsida</taxon>
        <taxon>Liliopsida</taxon>
        <taxon>Poales</taxon>
        <taxon>Poaceae</taxon>
        <taxon>PACMAD clade</taxon>
        <taxon>Panicoideae</taxon>
        <taxon>Panicodae</taxon>
        <taxon>Paniceae</taxon>
        <taxon>Cenchrinae</taxon>
        <taxon>Setaria</taxon>
    </lineage>
</organism>
<protein>
    <submittedName>
        <fullName evidence="1">Uncharacterized protein</fullName>
    </submittedName>
</protein>
<evidence type="ECO:0000313" key="2">
    <source>
        <dbReference type="Proteomes" id="UP000298652"/>
    </source>
</evidence>